<dbReference type="InterPro" id="IPR022893">
    <property type="entry name" value="Shikimate_DH_fam"/>
</dbReference>
<sequence>MRPCRYGLIGAGIGASLSPALHEAEGAHHGLDLSYELIDVERPGTPAGLGRLLREAAAAGFAGVNVTHPFKQQVIAELDRLSPQAAAVGAVNTVVFDGGRGTGHNTDVFGFAESFRRGLPEAATGHVVQLGAGGAGAACAYAQLTSGTERLTVADPDPRRRDDLVRTFARSFGPGRIGGVARDGLEEALRSADGVVNASPVGMRAHPGTPLPVELLHPRLWLVDVVYMPLNTPLLEAARARGLRALGGAAMCLYQAAEAFELFTGRTPDTGRMYRHLRRLLDERRPAHP</sequence>
<dbReference type="Gene3D" id="3.40.50.10860">
    <property type="entry name" value="Leucine Dehydrogenase, chain A, domain 1"/>
    <property type="match status" value="1"/>
</dbReference>
<feature type="domain" description="Shikimate dehydrogenase substrate binding N-terminal" evidence="3">
    <location>
        <begin position="8"/>
        <end position="94"/>
    </location>
</feature>
<dbReference type="Proteomes" id="UP001501231">
    <property type="component" value="Unassembled WGS sequence"/>
</dbReference>
<dbReference type="PANTHER" id="PTHR21089">
    <property type="entry name" value="SHIKIMATE DEHYDROGENASE"/>
    <property type="match status" value="1"/>
</dbReference>
<dbReference type="InterPro" id="IPR036291">
    <property type="entry name" value="NAD(P)-bd_dom_sf"/>
</dbReference>
<dbReference type="Pfam" id="PF08501">
    <property type="entry name" value="Shikimate_dh_N"/>
    <property type="match status" value="1"/>
</dbReference>
<keyword evidence="2" id="KW-0057">Aromatic amino acid biosynthesis</keyword>
<dbReference type="InterPro" id="IPR041121">
    <property type="entry name" value="SDH_C"/>
</dbReference>
<name>A0ABP5VQB4_9ACTN</name>
<comment type="caution">
    <text evidence="5">The sequence shown here is derived from an EMBL/GenBank/DDBJ whole genome shotgun (WGS) entry which is preliminary data.</text>
</comment>
<evidence type="ECO:0000313" key="6">
    <source>
        <dbReference type="Proteomes" id="UP001501231"/>
    </source>
</evidence>
<keyword evidence="2" id="KW-0028">Amino-acid biosynthesis</keyword>
<dbReference type="PANTHER" id="PTHR21089:SF1">
    <property type="entry name" value="BIFUNCTIONAL 3-DEHYDROQUINATE DEHYDRATASE_SHIKIMATE DEHYDROGENASE, CHLOROPLASTIC"/>
    <property type="match status" value="1"/>
</dbReference>
<dbReference type="SUPFAM" id="SSF53223">
    <property type="entry name" value="Aminoacid dehydrogenase-like, N-terminal domain"/>
    <property type="match status" value="1"/>
</dbReference>
<dbReference type="SUPFAM" id="SSF51735">
    <property type="entry name" value="NAD(P)-binding Rossmann-fold domains"/>
    <property type="match status" value="1"/>
</dbReference>
<dbReference type="NCBIfam" id="NF009201">
    <property type="entry name" value="PRK12549.1"/>
    <property type="match status" value="1"/>
</dbReference>
<feature type="domain" description="SDH C-terminal" evidence="4">
    <location>
        <begin position="253"/>
        <end position="278"/>
    </location>
</feature>
<organism evidence="5 6">
    <name type="scientific">Actinomadura vinacea</name>
    <dbReference type="NCBI Taxonomy" id="115336"/>
    <lineage>
        <taxon>Bacteria</taxon>
        <taxon>Bacillati</taxon>
        <taxon>Actinomycetota</taxon>
        <taxon>Actinomycetes</taxon>
        <taxon>Streptosporangiales</taxon>
        <taxon>Thermomonosporaceae</taxon>
        <taxon>Actinomadura</taxon>
    </lineage>
</organism>
<proteinExistence type="predicted"/>
<comment type="pathway">
    <text evidence="1">Metabolic intermediate biosynthesis; chorismate biosynthesis; chorismate from D-erythrose 4-phosphate and phosphoenolpyruvate: step 4/7.</text>
</comment>
<dbReference type="InterPro" id="IPR046346">
    <property type="entry name" value="Aminoacid_DH-like_N_sf"/>
</dbReference>
<protein>
    <submittedName>
        <fullName evidence="5">Shikimate dehydrogenase</fullName>
    </submittedName>
</protein>
<dbReference type="Gene3D" id="3.40.50.720">
    <property type="entry name" value="NAD(P)-binding Rossmann-like Domain"/>
    <property type="match status" value="1"/>
</dbReference>
<accession>A0ABP5VQB4</accession>
<evidence type="ECO:0000256" key="2">
    <source>
        <dbReference type="ARBA" id="ARBA00023141"/>
    </source>
</evidence>
<keyword evidence="6" id="KW-1185">Reference proteome</keyword>
<gene>
    <name evidence="5" type="ORF">GCM10010191_17250</name>
</gene>
<evidence type="ECO:0000259" key="4">
    <source>
        <dbReference type="Pfam" id="PF18317"/>
    </source>
</evidence>
<dbReference type="RefSeq" id="WP_344588073.1">
    <property type="nucleotide sequence ID" value="NZ_BAAARW010000005.1"/>
</dbReference>
<evidence type="ECO:0000259" key="3">
    <source>
        <dbReference type="Pfam" id="PF08501"/>
    </source>
</evidence>
<dbReference type="EMBL" id="BAAARW010000005">
    <property type="protein sequence ID" value="GAA2409218.1"/>
    <property type="molecule type" value="Genomic_DNA"/>
</dbReference>
<reference evidence="6" key="1">
    <citation type="journal article" date="2019" name="Int. J. Syst. Evol. Microbiol.">
        <title>The Global Catalogue of Microorganisms (GCM) 10K type strain sequencing project: providing services to taxonomists for standard genome sequencing and annotation.</title>
        <authorList>
            <consortium name="The Broad Institute Genomics Platform"/>
            <consortium name="The Broad Institute Genome Sequencing Center for Infectious Disease"/>
            <person name="Wu L."/>
            <person name="Ma J."/>
        </authorList>
    </citation>
    <scope>NUCLEOTIDE SEQUENCE [LARGE SCALE GENOMIC DNA]</scope>
    <source>
        <strain evidence="6">JCM 3325</strain>
    </source>
</reference>
<dbReference type="CDD" id="cd01065">
    <property type="entry name" value="NAD_bind_Shikimate_DH"/>
    <property type="match status" value="1"/>
</dbReference>
<dbReference type="InterPro" id="IPR013708">
    <property type="entry name" value="Shikimate_DH-bd_N"/>
</dbReference>
<dbReference type="Pfam" id="PF18317">
    <property type="entry name" value="SDH_C"/>
    <property type="match status" value="1"/>
</dbReference>
<evidence type="ECO:0000313" key="5">
    <source>
        <dbReference type="EMBL" id="GAA2409218.1"/>
    </source>
</evidence>
<evidence type="ECO:0000256" key="1">
    <source>
        <dbReference type="ARBA" id="ARBA00004871"/>
    </source>
</evidence>